<organism evidence="3 4">
    <name type="scientific">Passalora fulva</name>
    <name type="common">Tomato leaf mold</name>
    <name type="synonym">Cladosporium fulvum</name>
    <dbReference type="NCBI Taxonomy" id="5499"/>
    <lineage>
        <taxon>Eukaryota</taxon>
        <taxon>Fungi</taxon>
        <taxon>Dikarya</taxon>
        <taxon>Ascomycota</taxon>
        <taxon>Pezizomycotina</taxon>
        <taxon>Dothideomycetes</taxon>
        <taxon>Dothideomycetidae</taxon>
        <taxon>Mycosphaerellales</taxon>
        <taxon>Mycosphaerellaceae</taxon>
        <taxon>Fulvia</taxon>
    </lineage>
</organism>
<dbReference type="SUPFAM" id="SSF89796">
    <property type="entry name" value="CoA-transferase family III (CaiB/BaiF)"/>
    <property type="match status" value="2"/>
</dbReference>
<proteinExistence type="inferred from homology"/>
<feature type="region of interest" description="Disordered" evidence="2">
    <location>
        <begin position="1"/>
        <end position="35"/>
    </location>
</feature>
<evidence type="ECO:0000256" key="2">
    <source>
        <dbReference type="SAM" id="MobiDB-lite"/>
    </source>
</evidence>
<dbReference type="PANTHER" id="PTHR48229:SF2">
    <property type="entry name" value="CAIB_BAIF FAMILY PROTEIN"/>
    <property type="match status" value="1"/>
</dbReference>
<dbReference type="GO" id="GO:0016740">
    <property type="term" value="F:transferase activity"/>
    <property type="evidence" value="ECO:0007669"/>
    <property type="project" value="UniProtKB-KW"/>
</dbReference>
<dbReference type="RefSeq" id="XP_047760163.1">
    <property type="nucleotide sequence ID" value="XM_047903638.1"/>
</dbReference>
<dbReference type="Proteomes" id="UP000756132">
    <property type="component" value="Chromosome 4"/>
</dbReference>
<keyword evidence="4" id="KW-1185">Reference proteome</keyword>
<dbReference type="KEGG" id="ffu:CLAFUR5_04490"/>
<dbReference type="Pfam" id="PF02515">
    <property type="entry name" value="CoA_transf_3"/>
    <property type="match status" value="1"/>
</dbReference>
<feature type="compositionally biased region" description="Basic and acidic residues" evidence="2">
    <location>
        <begin position="1"/>
        <end position="14"/>
    </location>
</feature>
<dbReference type="OrthoDB" id="2308815at2759"/>
<dbReference type="InterPro" id="IPR003673">
    <property type="entry name" value="CoA-Trfase_fam_III"/>
</dbReference>
<evidence type="ECO:0000313" key="3">
    <source>
        <dbReference type="EMBL" id="UJO15797.1"/>
    </source>
</evidence>
<dbReference type="GeneID" id="71984368"/>
<comment type="similarity">
    <text evidence="1">Belongs to the CoA-transferase III family.</text>
</comment>
<dbReference type="Gene3D" id="3.40.50.10540">
    <property type="entry name" value="Crotonobetainyl-coa:carnitine coa-transferase, domain 1"/>
    <property type="match status" value="1"/>
</dbReference>
<gene>
    <name evidence="3" type="ORF">CLAFUR5_04490</name>
</gene>
<dbReference type="InterPro" id="IPR052985">
    <property type="entry name" value="CoA-trans_III_biosynth/detox"/>
</dbReference>
<sequence>MGEKGPETNGHKEEGDAEVINTGEGDPYQQVEGNPNRFSLHSNLSIGGGKASGTYSIPQEAQDIFVNEILYNGLLPKLPQEIKDAGKLVKFTGSDVPSIPINWRFAESVSALKAFEASMLNVLRQRKYGSELSEVTIDTDHASLFVMSPFVAKVVENGEVKPMGKDWLNPKVLAEYGFPNADIHRAGASPHRVLATNIYETKDGRFYHCHGSMNPDPTLEALGMDLDGDPNEEYESVTKRFQEVVGKFHSAELDTLMNDQYRQAGTVAHSTEEFVATEHGKANAHVGLYEVRPSQTKQPASWWPENDSMPSSAERPLAGLKVVDLTRVIAAPTITRSLAEMGASVMRITAPHLTDLSGVHQDLNWGKWTAFLDLKQEDDRKRLIDLIRHADVVVEGYRPGVMEKYGLSRNDIFELVKERDRGIIHVKENCYGWNGPWRNRSGWQQISDACCGVSLEYGRAMGHNEAVTPVFPNSDYCTGVIGSSAVLHALIRRGEEGGSYGIDTALNYYSQWLVKSVGEYPKDIWQDVWEQHEKPVFHNYHAMSYLLPKMLALLHKNASKNLFKDEFFEKRESKAVGHEFLQVKPIAQFKDKVELRYNIGTRGNGYDKPFWPEDLGVEVVA</sequence>
<evidence type="ECO:0000256" key="1">
    <source>
        <dbReference type="ARBA" id="ARBA00008383"/>
    </source>
</evidence>
<keyword evidence="3" id="KW-0808">Transferase</keyword>
<dbReference type="EMBL" id="CP090166">
    <property type="protein sequence ID" value="UJO15797.1"/>
    <property type="molecule type" value="Genomic_DNA"/>
</dbReference>
<reference evidence="3" key="1">
    <citation type="submission" date="2021-12" db="EMBL/GenBank/DDBJ databases">
        <authorList>
            <person name="Zaccaron A."/>
            <person name="Stergiopoulos I."/>
        </authorList>
    </citation>
    <scope>NUCLEOTIDE SEQUENCE</scope>
    <source>
        <strain evidence="3">Race5_Kim</strain>
    </source>
</reference>
<evidence type="ECO:0000313" key="4">
    <source>
        <dbReference type="Proteomes" id="UP000756132"/>
    </source>
</evidence>
<name>A0A9Q8P7D8_PASFU</name>
<accession>A0A9Q8P7D8</accession>
<reference evidence="3" key="2">
    <citation type="journal article" date="2022" name="Microb. Genom.">
        <title>A chromosome-scale genome assembly of the tomato pathogen Cladosporium fulvum reveals a compartmentalized genome architecture and the presence of a dispensable chromosome.</title>
        <authorList>
            <person name="Zaccaron A.Z."/>
            <person name="Chen L.H."/>
            <person name="Samaras A."/>
            <person name="Stergiopoulos I."/>
        </authorList>
    </citation>
    <scope>NUCLEOTIDE SEQUENCE</scope>
    <source>
        <strain evidence="3">Race5_Kim</strain>
    </source>
</reference>
<dbReference type="AlphaFoldDB" id="A0A9Q8P7D8"/>
<dbReference type="InterPro" id="IPR023606">
    <property type="entry name" value="CoA-Trfase_III_dom_1_sf"/>
</dbReference>
<protein>
    <submittedName>
        <fullName evidence="3">Acetyl-coenzyme A transferase nodX</fullName>
    </submittedName>
</protein>
<dbReference type="PANTHER" id="PTHR48229">
    <property type="entry name" value="CAIB/BAIF FAMILY ENZYME (AFU_ORTHOLOGUE AFUA_1G05360)-RELATED"/>
    <property type="match status" value="1"/>
</dbReference>